<sequence>MNREYKREEFEEIVKKFREKFSDSVISTDIIAGYHGDDGESFNETLKLLEDTRPDVVNITRFSARPFTKDYSVKTPSSDKIKSWTQSYMGLHKEIIAGNMDKLIGNVRSIMITEKGKYGTSVGRDHAYRPVVVPGILDIYSKVECELVGMGSTYLIGKII</sequence>
<keyword evidence="1" id="KW-0004">4Fe-4S</keyword>
<dbReference type="GO" id="GO:0035598">
    <property type="term" value="F:tRNA (N(6)-L-threonylcarbamoyladenosine(37)-C(2))-methylthiotransferase activity"/>
    <property type="evidence" value="ECO:0007669"/>
    <property type="project" value="TreeGrafter"/>
</dbReference>
<evidence type="ECO:0000313" key="9">
    <source>
        <dbReference type="EMBL" id="EQD79137.1"/>
    </source>
</evidence>
<dbReference type="SUPFAM" id="SSF102114">
    <property type="entry name" value="Radical SAM enzymes"/>
    <property type="match status" value="1"/>
</dbReference>
<keyword evidence="5" id="KW-0408">Iron</keyword>
<dbReference type="PANTHER" id="PTHR11918">
    <property type="entry name" value="RADICAL SAM PROTEINS"/>
    <property type="match status" value="1"/>
</dbReference>
<gene>
    <name evidence="9" type="ORF">B1A_01895</name>
</gene>
<dbReference type="InterPro" id="IPR058240">
    <property type="entry name" value="rSAM_sf"/>
</dbReference>
<feature type="domain" description="TRAM" evidence="7">
    <location>
        <begin position="101"/>
        <end position="160"/>
    </location>
</feature>
<dbReference type="GO" id="GO:0046872">
    <property type="term" value="F:metal ion binding"/>
    <property type="evidence" value="ECO:0007669"/>
    <property type="project" value="UniProtKB-KW"/>
</dbReference>
<dbReference type="Gene3D" id="3.80.30.20">
    <property type="entry name" value="tm_1862 like domain"/>
    <property type="match status" value="1"/>
</dbReference>
<accession>T1CAJ5</accession>
<dbReference type="InterPro" id="IPR007197">
    <property type="entry name" value="rSAM"/>
</dbReference>
<dbReference type="InterPro" id="IPR023404">
    <property type="entry name" value="rSAM_horseshoe"/>
</dbReference>
<evidence type="ECO:0000259" key="8">
    <source>
        <dbReference type="PROSITE" id="PS51918"/>
    </source>
</evidence>
<keyword evidence="4" id="KW-0479">Metal-binding</keyword>
<comment type="caution">
    <text evidence="9">The sequence shown here is derived from an EMBL/GenBank/DDBJ whole genome shotgun (WGS) entry which is preliminary data.</text>
</comment>
<evidence type="ECO:0000259" key="7">
    <source>
        <dbReference type="PROSITE" id="PS50926"/>
    </source>
</evidence>
<evidence type="ECO:0000256" key="2">
    <source>
        <dbReference type="ARBA" id="ARBA00022679"/>
    </source>
</evidence>
<evidence type="ECO:0000256" key="5">
    <source>
        <dbReference type="ARBA" id="ARBA00023004"/>
    </source>
</evidence>
<evidence type="ECO:0000256" key="1">
    <source>
        <dbReference type="ARBA" id="ARBA00022485"/>
    </source>
</evidence>
<name>T1CAJ5_9ZZZZ</name>
<dbReference type="PANTHER" id="PTHR11918:SF45">
    <property type="entry name" value="THREONYLCARBAMOYLADENOSINE TRNA METHYLTHIOTRANSFERASE"/>
    <property type="match status" value="1"/>
</dbReference>
<feature type="domain" description="Radical SAM core" evidence="8">
    <location>
        <begin position="1"/>
        <end position="99"/>
    </location>
</feature>
<evidence type="ECO:0000256" key="6">
    <source>
        <dbReference type="ARBA" id="ARBA00023014"/>
    </source>
</evidence>
<reference evidence="9" key="1">
    <citation type="submission" date="2013-08" db="EMBL/GenBank/DDBJ databases">
        <authorList>
            <person name="Mendez C."/>
            <person name="Richter M."/>
            <person name="Ferrer M."/>
            <person name="Sanchez J."/>
        </authorList>
    </citation>
    <scope>NUCLEOTIDE SEQUENCE</scope>
</reference>
<dbReference type="InterPro" id="IPR002792">
    <property type="entry name" value="TRAM_dom"/>
</dbReference>
<evidence type="ECO:0000256" key="3">
    <source>
        <dbReference type="ARBA" id="ARBA00022691"/>
    </source>
</evidence>
<protein>
    <submittedName>
        <fullName evidence="9">Oxidoreductase</fullName>
    </submittedName>
</protein>
<dbReference type="PROSITE" id="PS51918">
    <property type="entry name" value="RADICAL_SAM"/>
    <property type="match status" value="1"/>
</dbReference>
<dbReference type="PROSITE" id="PS50926">
    <property type="entry name" value="TRAM"/>
    <property type="match status" value="1"/>
</dbReference>
<dbReference type="AlphaFoldDB" id="T1CAJ5"/>
<dbReference type="EMBL" id="AUZX01001422">
    <property type="protein sequence ID" value="EQD79137.1"/>
    <property type="molecule type" value="Genomic_DNA"/>
</dbReference>
<keyword evidence="6" id="KW-0411">Iron-sulfur</keyword>
<evidence type="ECO:0000256" key="4">
    <source>
        <dbReference type="ARBA" id="ARBA00022723"/>
    </source>
</evidence>
<reference evidence="9" key="2">
    <citation type="journal article" date="2014" name="ISME J.">
        <title>Microbial stratification in low pH oxic and suboxic macroscopic growths along an acid mine drainage.</title>
        <authorList>
            <person name="Mendez-Garcia C."/>
            <person name="Mesa V."/>
            <person name="Sprenger R.R."/>
            <person name="Richter M."/>
            <person name="Diez M.S."/>
            <person name="Solano J."/>
            <person name="Bargiela R."/>
            <person name="Golyshina O.V."/>
            <person name="Manteca A."/>
            <person name="Ramos J.L."/>
            <person name="Gallego J.R."/>
            <person name="Llorente I."/>
            <person name="Martins Dos Santos V.A."/>
            <person name="Jensen O.N."/>
            <person name="Pelaez A.I."/>
            <person name="Sanchez J."/>
            <person name="Ferrer M."/>
        </authorList>
    </citation>
    <scope>NUCLEOTIDE SEQUENCE</scope>
</reference>
<proteinExistence type="predicted"/>
<keyword evidence="3" id="KW-0949">S-adenosyl-L-methionine</keyword>
<dbReference type="GO" id="GO:0051539">
    <property type="term" value="F:4 iron, 4 sulfur cluster binding"/>
    <property type="evidence" value="ECO:0007669"/>
    <property type="project" value="UniProtKB-KW"/>
</dbReference>
<organism evidence="9">
    <name type="scientific">mine drainage metagenome</name>
    <dbReference type="NCBI Taxonomy" id="410659"/>
    <lineage>
        <taxon>unclassified sequences</taxon>
        <taxon>metagenomes</taxon>
        <taxon>ecological metagenomes</taxon>
    </lineage>
</organism>
<keyword evidence="2" id="KW-0808">Transferase</keyword>